<accession>A0A4Y9XVP4</accession>
<organism evidence="2 3">
    <name type="scientific">Dentipellis fragilis</name>
    <dbReference type="NCBI Taxonomy" id="205917"/>
    <lineage>
        <taxon>Eukaryota</taxon>
        <taxon>Fungi</taxon>
        <taxon>Dikarya</taxon>
        <taxon>Basidiomycota</taxon>
        <taxon>Agaricomycotina</taxon>
        <taxon>Agaricomycetes</taxon>
        <taxon>Russulales</taxon>
        <taxon>Hericiaceae</taxon>
        <taxon>Dentipellis</taxon>
    </lineage>
</organism>
<evidence type="ECO:0000313" key="3">
    <source>
        <dbReference type="Proteomes" id="UP000298327"/>
    </source>
</evidence>
<feature type="region of interest" description="Disordered" evidence="1">
    <location>
        <begin position="215"/>
        <end position="314"/>
    </location>
</feature>
<reference evidence="2 3" key="1">
    <citation type="submission" date="2019-02" db="EMBL/GenBank/DDBJ databases">
        <title>Genome sequencing of the rare red list fungi Dentipellis fragilis.</title>
        <authorList>
            <person name="Buettner E."/>
            <person name="Kellner H."/>
        </authorList>
    </citation>
    <scope>NUCLEOTIDE SEQUENCE [LARGE SCALE GENOMIC DNA]</scope>
    <source>
        <strain evidence="2 3">DSM 105465</strain>
    </source>
</reference>
<proteinExistence type="predicted"/>
<dbReference type="OrthoDB" id="3231544at2759"/>
<dbReference type="Proteomes" id="UP000298327">
    <property type="component" value="Unassembled WGS sequence"/>
</dbReference>
<protein>
    <submittedName>
        <fullName evidence="2">Uncharacterized protein</fullName>
    </submittedName>
</protein>
<dbReference type="AlphaFoldDB" id="A0A4Y9XVP4"/>
<feature type="compositionally biased region" description="Polar residues" evidence="1">
    <location>
        <begin position="828"/>
        <end position="841"/>
    </location>
</feature>
<feature type="region of interest" description="Disordered" evidence="1">
    <location>
        <begin position="766"/>
        <end position="923"/>
    </location>
</feature>
<dbReference type="EMBL" id="SEOQ01001060">
    <property type="protein sequence ID" value="TFY54155.1"/>
    <property type="molecule type" value="Genomic_DNA"/>
</dbReference>
<evidence type="ECO:0000256" key="1">
    <source>
        <dbReference type="SAM" id="MobiDB-lite"/>
    </source>
</evidence>
<sequence length="923" mass="103928">MLSMLSMTVVMLSTWVNDRGERVQYLFDYADEFGGRGFKKTLPDWHEMKMYDAFDAYVKSFNEPALPPKTKGGAPRVIVESDEAGKPTYSTYDPKWDTETKQDLVRDVMKHAYGTSATIVPSASTKGEVTASATGSNKGVPWTKLNEYPDNFIAKEYLPSSMFRWKDPSHLTVDNVSVLLMHWDARRRDGKSGLEFKEVWHKKAIVAVSHLSRLREEEEVKKKQKRGEAEATRKRKKNAQSQRKAAGRPGCTRADRSDEETDEELPQTTPSSPHTLRPQVRKNSIDGNAARHRDGEDPANRGYESSGNSTEDEYIDPSEQLAKTSQPQPLTARATDYIPEMPGQLWGAGKERVMDRNEVFPISALPPTPSECPQDHSAQMSFIQKLFSDKTYISITVALEHGGHWPSSTFKCPAPTGKFAFISWEYAEPWIPMEFWLDVKSMHEMEEWCRQKPWLKDDGDLIHRVGVWSVVRALGMIGQEIWLKCLSDALPDEPGEDVLGEHYPFDTDQALTVDDTTAWANFLQIQLDTSGGISLSEGGHAVEWHSGAPSHDRRESLADNDQDDMDKDEIARAECHPEWATWEHSDTWTSRPLYTSKDAIPQLLKWMSFRPWRSYGGTSVGFTRISQVLLAVGMLQRELCLYRHALMAGSDFISWNQAALGIHFPKHLKNRAYRNHFDTIEKLLEDVYPQIKEDLTRELMFMEEEEAAARERDGFREQSQLGPGTQAALDNEARDPQPQGGMNKTPITPEDNLRKSLQNMVSVSPTRAETLTAEGRISSGQTDHPRNHASSGNWPAISESPDLPAVAQATRKGSRPLAHIRNLPAGSTRMSTPINVPQKTKSILKGPEHSSSPTDHGTRNSTRGLKHVRFAREVRKDGENRKVASPSGLGKRTWDEVLNSTSQSVKKRARTDDVPDGDQQRLA</sequence>
<evidence type="ECO:0000313" key="2">
    <source>
        <dbReference type="EMBL" id="TFY54155.1"/>
    </source>
</evidence>
<feature type="compositionally biased region" description="Polar residues" evidence="1">
    <location>
        <begin position="778"/>
        <end position="793"/>
    </location>
</feature>
<feature type="region of interest" description="Disordered" evidence="1">
    <location>
        <begin position="544"/>
        <end position="564"/>
    </location>
</feature>
<keyword evidence="3" id="KW-1185">Reference proteome</keyword>
<feature type="compositionally biased region" description="Basic and acidic residues" evidence="1">
    <location>
        <begin position="707"/>
        <end position="716"/>
    </location>
</feature>
<feature type="compositionally biased region" description="Basic and acidic residues" evidence="1">
    <location>
        <begin position="870"/>
        <end position="882"/>
    </location>
</feature>
<feature type="compositionally biased region" description="Basic and acidic residues" evidence="1">
    <location>
        <begin position="289"/>
        <end position="299"/>
    </location>
</feature>
<gene>
    <name evidence="2" type="ORF">EVG20_g9826</name>
</gene>
<name>A0A4Y9XVP4_9AGAM</name>
<feature type="region of interest" description="Disordered" evidence="1">
    <location>
        <begin position="706"/>
        <end position="753"/>
    </location>
</feature>
<feature type="compositionally biased region" description="Polar residues" evidence="1">
    <location>
        <begin position="849"/>
        <end position="863"/>
    </location>
</feature>
<feature type="compositionally biased region" description="Basic and acidic residues" evidence="1">
    <location>
        <begin position="215"/>
        <end position="232"/>
    </location>
</feature>
<comment type="caution">
    <text evidence="2">The sequence shown here is derived from an EMBL/GenBank/DDBJ whole genome shotgun (WGS) entry which is preliminary data.</text>
</comment>